<dbReference type="EMBL" id="CP015220">
    <property type="protein sequence ID" value="AMY22422.1"/>
    <property type="molecule type" value="Genomic_DNA"/>
</dbReference>
<dbReference type="PATRIC" id="fig|1653479.3.peg.1128"/>
<name>A0A143QIS7_RHOFA</name>
<reference evidence="2 3" key="1">
    <citation type="journal article" date="2016" name="Genome Announc.">
        <title>Complete Genome and Plasmid Sequences for Rhodococcus fascians D188 and Draft Sequences for Rhodococcus Isolates PBTS 1 and PBTS 2.</title>
        <authorList>
            <person name="Stamler R.A."/>
            <person name="Vereecke D."/>
            <person name="Zhang Y."/>
            <person name="Schilkey F."/>
            <person name="Devitt N."/>
            <person name="Randall J.J."/>
        </authorList>
    </citation>
    <scope>NUCLEOTIDE SEQUENCE [LARGE SCALE GENOMIC DNA]</scope>
    <source>
        <strain evidence="2 3">PBTS2</strain>
    </source>
</reference>
<organism evidence="2 3">
    <name type="scientific">Rhodococcoides fascians</name>
    <name type="common">Rhodococcus fascians</name>
    <dbReference type="NCBI Taxonomy" id="1828"/>
    <lineage>
        <taxon>Bacteria</taxon>
        <taxon>Bacillati</taxon>
        <taxon>Actinomycetota</taxon>
        <taxon>Actinomycetes</taxon>
        <taxon>Mycobacteriales</taxon>
        <taxon>Nocardiaceae</taxon>
        <taxon>Rhodococcoides</taxon>
    </lineage>
</organism>
<dbReference type="AlphaFoldDB" id="A0A143QIS7"/>
<evidence type="ECO:0000313" key="3">
    <source>
        <dbReference type="Proteomes" id="UP000076038"/>
    </source>
</evidence>
<evidence type="ECO:0000256" key="1">
    <source>
        <dbReference type="SAM" id="MobiDB-lite"/>
    </source>
</evidence>
<dbReference type="Proteomes" id="UP000076038">
    <property type="component" value="Chromosome"/>
</dbReference>
<keyword evidence="3" id="KW-1185">Reference proteome</keyword>
<feature type="region of interest" description="Disordered" evidence="1">
    <location>
        <begin position="1"/>
        <end position="24"/>
    </location>
</feature>
<dbReference type="RefSeq" id="WP_032368652.1">
    <property type="nucleotide sequence ID" value="NZ_CP015220.1"/>
</dbReference>
<dbReference type="OrthoDB" id="4558385at2"/>
<evidence type="ECO:0000313" key="2">
    <source>
        <dbReference type="EMBL" id="AMY22422.1"/>
    </source>
</evidence>
<reference evidence="3" key="2">
    <citation type="submission" date="2016-04" db="EMBL/GenBank/DDBJ databases">
        <title>Complete Genome and Plasmid Sequences for Rhodococcus fascians D188 and Draft Sequences for Rhodococcus spp. Isolates PBTS 1 and PBTS 2.</title>
        <authorList>
            <person name="Stamer R."/>
            <person name="Vereecke D."/>
            <person name="Zhang Y."/>
            <person name="Schilkey F."/>
            <person name="Devitt N."/>
            <person name="Randall J."/>
        </authorList>
    </citation>
    <scope>NUCLEOTIDE SEQUENCE [LARGE SCALE GENOMIC DNA]</scope>
    <source>
        <strain evidence="3">PBTS2</strain>
    </source>
</reference>
<protein>
    <submittedName>
        <fullName evidence="2">Uncharacterized protein</fullName>
    </submittedName>
</protein>
<proteinExistence type="predicted"/>
<gene>
    <name evidence="2" type="ORF">A3Q41_01111</name>
</gene>
<sequence length="115" mass="12614">MAVTTGNPGGGQFDFAHSEQAAKSRQDKATALARYVWERGISGAELLDLTDATRRKLARAADLHPPSTMETWTIVAELLDRKSAWAAEHPGHDGATPQHADEKIMWVKPPITPWT</sequence>
<accession>A0A143QIS7</accession>
<dbReference type="KEGG" id="rhs:A3Q41_01111"/>